<dbReference type="GO" id="GO:0016887">
    <property type="term" value="F:ATP hydrolysis activity"/>
    <property type="evidence" value="ECO:0007669"/>
    <property type="project" value="InterPro"/>
</dbReference>
<dbReference type="InterPro" id="IPR003593">
    <property type="entry name" value="AAA+_ATPase"/>
</dbReference>
<dbReference type="InterPro" id="IPR003439">
    <property type="entry name" value="ABC_transporter-like_ATP-bd"/>
</dbReference>
<evidence type="ECO:0000313" key="6">
    <source>
        <dbReference type="Proteomes" id="UP000183988"/>
    </source>
</evidence>
<dbReference type="PANTHER" id="PTHR42781">
    <property type="entry name" value="SPERMIDINE/PUTRESCINE IMPORT ATP-BINDING PROTEIN POTA"/>
    <property type="match status" value="1"/>
</dbReference>
<dbReference type="InterPro" id="IPR027417">
    <property type="entry name" value="P-loop_NTPase"/>
</dbReference>
<name>A0A1M5FZV2_9BACI</name>
<sequence length="210" mass="23604">MTGACAVLKVSFEKSLKNYTLHIDLSVGEEIITLVGPSGSGKTTILNCIAGVSHPDEGIIQLNDKVLYETSKKPLAIQKRNIGYLFQDYALFPHMTVEKNIQYGLKDYKLVEKLIDIVGIKPLMDSYPHQISGGEKQRVALVRALATKPDALLLDEPFSALDEKTRVECQDELLRIHEEWKIPIILVTHHMEEAKKMGNRKIQLNKGKII</sequence>
<dbReference type="Proteomes" id="UP000183988">
    <property type="component" value="Unassembled WGS sequence"/>
</dbReference>
<evidence type="ECO:0000256" key="3">
    <source>
        <dbReference type="ARBA" id="ARBA00022840"/>
    </source>
</evidence>
<evidence type="ECO:0000259" key="4">
    <source>
        <dbReference type="PROSITE" id="PS50893"/>
    </source>
</evidence>
<proteinExistence type="predicted"/>
<feature type="domain" description="ABC transporter" evidence="4">
    <location>
        <begin position="2"/>
        <end position="210"/>
    </location>
</feature>
<dbReference type="InterPro" id="IPR050093">
    <property type="entry name" value="ABC_SmlMolc_Importer"/>
</dbReference>
<dbReference type="Pfam" id="PF00005">
    <property type="entry name" value="ABC_tran"/>
    <property type="match status" value="1"/>
</dbReference>
<dbReference type="SMART" id="SM00382">
    <property type="entry name" value="AAA"/>
    <property type="match status" value="1"/>
</dbReference>
<dbReference type="STRING" id="930117.SAMN05216225_10115"/>
<organism evidence="5 6">
    <name type="scientific">Ornithinibacillus halophilus</name>
    <dbReference type="NCBI Taxonomy" id="930117"/>
    <lineage>
        <taxon>Bacteria</taxon>
        <taxon>Bacillati</taxon>
        <taxon>Bacillota</taxon>
        <taxon>Bacilli</taxon>
        <taxon>Bacillales</taxon>
        <taxon>Bacillaceae</taxon>
        <taxon>Ornithinibacillus</taxon>
    </lineage>
</organism>
<dbReference type="Gene3D" id="3.40.50.300">
    <property type="entry name" value="P-loop containing nucleotide triphosphate hydrolases"/>
    <property type="match status" value="1"/>
</dbReference>
<dbReference type="PROSITE" id="PS50893">
    <property type="entry name" value="ABC_TRANSPORTER_2"/>
    <property type="match status" value="1"/>
</dbReference>
<evidence type="ECO:0000256" key="2">
    <source>
        <dbReference type="ARBA" id="ARBA00022741"/>
    </source>
</evidence>
<keyword evidence="1" id="KW-0813">Transport</keyword>
<dbReference type="SUPFAM" id="SSF52540">
    <property type="entry name" value="P-loop containing nucleoside triphosphate hydrolases"/>
    <property type="match status" value="1"/>
</dbReference>
<dbReference type="EMBL" id="FQVW01000011">
    <property type="protein sequence ID" value="SHF97008.1"/>
    <property type="molecule type" value="Genomic_DNA"/>
</dbReference>
<dbReference type="PANTHER" id="PTHR42781:SF4">
    <property type="entry name" value="SPERMIDINE_PUTRESCINE IMPORT ATP-BINDING PROTEIN POTA"/>
    <property type="match status" value="1"/>
</dbReference>
<reference evidence="5 6" key="1">
    <citation type="submission" date="2016-11" db="EMBL/GenBank/DDBJ databases">
        <authorList>
            <person name="Jaros S."/>
            <person name="Januszkiewicz K."/>
            <person name="Wedrychowicz H."/>
        </authorList>
    </citation>
    <scope>NUCLEOTIDE SEQUENCE [LARGE SCALE GENOMIC DNA]</scope>
    <source>
        <strain evidence="5 6">IBRC-M 10683</strain>
    </source>
</reference>
<dbReference type="GO" id="GO:0005524">
    <property type="term" value="F:ATP binding"/>
    <property type="evidence" value="ECO:0007669"/>
    <property type="project" value="UniProtKB-KW"/>
</dbReference>
<keyword evidence="3 5" id="KW-0067">ATP-binding</keyword>
<dbReference type="InterPro" id="IPR017871">
    <property type="entry name" value="ABC_transporter-like_CS"/>
</dbReference>
<accession>A0A1M5FZV2</accession>
<evidence type="ECO:0000256" key="1">
    <source>
        <dbReference type="ARBA" id="ARBA00022448"/>
    </source>
</evidence>
<evidence type="ECO:0000313" key="5">
    <source>
        <dbReference type="EMBL" id="SHF97008.1"/>
    </source>
</evidence>
<dbReference type="PROSITE" id="PS00211">
    <property type="entry name" value="ABC_TRANSPORTER_1"/>
    <property type="match status" value="1"/>
</dbReference>
<protein>
    <submittedName>
        <fullName evidence="5">Molybdate transport system ATP-binding protein</fullName>
    </submittedName>
</protein>
<keyword evidence="2" id="KW-0547">Nucleotide-binding</keyword>
<dbReference type="AlphaFoldDB" id="A0A1M5FZV2"/>
<keyword evidence="6" id="KW-1185">Reference proteome</keyword>
<gene>
    <name evidence="5" type="ORF">SAMN05216225_10115</name>
</gene>